<reference evidence="2 3" key="1">
    <citation type="submission" date="2018-08" db="EMBL/GenBank/DDBJ databases">
        <title>Achromobacter xylosoxidans Genome sequencing and assembly.</title>
        <authorList>
            <person name="Wang R."/>
            <person name="Rensing C."/>
            <person name="Li Y."/>
        </authorList>
    </citation>
    <scope>NUCLEOTIDE SEQUENCE [LARGE SCALE GENOMIC DNA]</scope>
    <source>
        <strain evidence="2 3">GD003A</strain>
    </source>
</reference>
<feature type="domain" description="Autotransporter" evidence="1">
    <location>
        <begin position="956"/>
        <end position="1245"/>
    </location>
</feature>
<name>A0A424WB46_ALCXX</name>
<evidence type="ECO:0000259" key="1">
    <source>
        <dbReference type="PROSITE" id="PS51208"/>
    </source>
</evidence>
<dbReference type="InterPro" id="IPR005546">
    <property type="entry name" value="Autotransporte_beta"/>
</dbReference>
<protein>
    <submittedName>
        <fullName evidence="2">Autotransporter outer membrane beta-barrel domain-containing protein</fullName>
    </submittedName>
</protein>
<dbReference type="SMART" id="SM00869">
    <property type="entry name" value="Autotransporter"/>
    <property type="match status" value="1"/>
</dbReference>
<dbReference type="AlphaFoldDB" id="A0A424WB46"/>
<dbReference type="InterPro" id="IPR012332">
    <property type="entry name" value="Autotransporter_pectin_lyase_C"/>
</dbReference>
<dbReference type="Proteomes" id="UP000285324">
    <property type="component" value="Unassembled WGS sequence"/>
</dbReference>
<evidence type="ECO:0000313" key="3">
    <source>
        <dbReference type="Proteomes" id="UP000285324"/>
    </source>
</evidence>
<sequence>MFRPARRVAAASTHTALRRNRRSRCCKSHLTHQRGFFSHDPALCRKRQRDRRGLHALGLSRKFSFFCTSPPTKIAGSTATRQPPRQTPVQRQACEGGMYRTPRLQAREIPMKFRVTPLVASLLAATLPALPGISRAAEHSQIRLHDPDGKGHIILAPGSLIPHTGNDPAIDVSGAGNIVEGDQVTISAEPASQSASVRASAGGRVTLTNSTVTARNNPQGQGSHALHAQGTGSIIDASDTNLSLNASYSHGAYAQDGGKIVLRVGTVSTGGGNASALHANGPGSTIEADRLTIATSGDLASGAVAERGGSITLVNTQIKATGDTAHGVQTRERDGFVSVRDTDISAANGSGAYLEGGRLEMHGGTLTSAKQAVRLTSTYQGQAATASIRNARLTTTGDFQYAIDLRAPGTAIDLEDTTVLATGSEGRGIQLVGKNTAFSANRFAIAASHVGIDSRAGKVTLNQGTVATRIAHGHALYVSRELGDSATLEANAVRIETSGAGAIGALARRAGAQIHLQDSSVITHGAGAQGLAAMEGGGRLSARNSTITTTGASADGLLLRNGGDALLDNTQFDITGLGASGMRSTGSDPGMSNSVILKNGSRITTRDGAALRIAGGNHVLTLENATVTASAGGQENTGILLHSSALPVIDLGGGSPTMVEARQIRLSAARSVLTGDIMINSGAADVSLRDGSVLTGAVIQRDKGRVNSLTLDKSSAWHVRNDSMLRELNNDGTVLFATPAQSGEFKTLTVNNYSGGGTLVLKTRLGDDASPTDRLVIDGGAASGGTALRILNAGGAGGQTQRGIRVVATINGAVTTQDAFRLDAGSSGYRASSATLALNGYDYSLVRGGNGGAASDWYLKSDGGPQPPVIPPVIPPVVPPVIPPVVPPDPPPKPPVTPPEVVLPPPPPEVVLPPPPPDARNVSPESGAYAGNLLASMRLFAHGLHDRASDEAGEQQDTGERRLWTRISGRHDSGLRMAEGRVDIDTDAAVLQLGADLLRMPAGQAAAMYAGLMGGYGDARTRSTSSLRLPGALSSMQVRARGKVSGHAAGAYLTYYSNDATRLGAYADVWMQYGRYSNQISSELGTARYRSDLWSASLESGYALMPFPAGSPLGGLVVEPAAQLVYGRYQARDATLQGTLMQNDKDKTWNSRVGVRLYPRAAAGAATAALHPFLEANWRRDGGRASVRMGDSTLNAASARNAFELKLGAEGRLGNALRLSGHIFGKLGSGDQRGYGGTLRADYRW</sequence>
<dbReference type="Gene3D" id="2.160.20.20">
    <property type="match status" value="1"/>
</dbReference>
<dbReference type="InterPro" id="IPR006315">
    <property type="entry name" value="OM_autotransptr_brl_dom"/>
</dbReference>
<dbReference type="InterPro" id="IPR011050">
    <property type="entry name" value="Pectin_lyase_fold/virulence"/>
</dbReference>
<evidence type="ECO:0000313" key="2">
    <source>
        <dbReference type="EMBL" id="RPJ90401.1"/>
    </source>
</evidence>
<organism evidence="2 3">
    <name type="scientific">Alcaligenes xylosoxydans xylosoxydans</name>
    <name type="common">Achromobacter xylosoxidans</name>
    <dbReference type="NCBI Taxonomy" id="85698"/>
    <lineage>
        <taxon>Bacteria</taxon>
        <taxon>Pseudomonadati</taxon>
        <taxon>Pseudomonadota</taxon>
        <taxon>Betaproteobacteria</taxon>
        <taxon>Burkholderiales</taxon>
        <taxon>Alcaligenaceae</taxon>
        <taxon>Achromobacter</taxon>
    </lineage>
</organism>
<accession>A0A424WB46</accession>
<dbReference type="SUPFAM" id="SSF103515">
    <property type="entry name" value="Autotransporter"/>
    <property type="match status" value="1"/>
</dbReference>
<dbReference type="EMBL" id="QVXO01000027">
    <property type="protein sequence ID" value="RPJ90401.1"/>
    <property type="molecule type" value="Genomic_DNA"/>
</dbReference>
<dbReference type="CDD" id="cd01344">
    <property type="entry name" value="PL2_Passenger_AT"/>
    <property type="match status" value="1"/>
</dbReference>
<dbReference type="InterPro" id="IPR036709">
    <property type="entry name" value="Autotransporte_beta_dom_sf"/>
</dbReference>
<dbReference type="InterPro" id="IPR043990">
    <property type="entry name" value="AC_1"/>
</dbReference>
<dbReference type="PROSITE" id="PS51208">
    <property type="entry name" value="AUTOTRANSPORTER"/>
    <property type="match status" value="1"/>
</dbReference>
<dbReference type="Pfam" id="PF18883">
    <property type="entry name" value="AC_1"/>
    <property type="match status" value="1"/>
</dbReference>
<dbReference type="NCBIfam" id="TIGR01414">
    <property type="entry name" value="autotrans_barl"/>
    <property type="match status" value="1"/>
</dbReference>
<gene>
    <name evidence="2" type="ORF">DY367_18075</name>
</gene>
<proteinExistence type="predicted"/>
<dbReference type="OrthoDB" id="8613300at2"/>
<dbReference type="Gene3D" id="2.40.128.130">
    <property type="entry name" value="Autotransporter beta-domain"/>
    <property type="match status" value="1"/>
</dbReference>
<dbReference type="GO" id="GO:0019867">
    <property type="term" value="C:outer membrane"/>
    <property type="evidence" value="ECO:0007669"/>
    <property type="project" value="InterPro"/>
</dbReference>
<dbReference type="SUPFAM" id="SSF51126">
    <property type="entry name" value="Pectin lyase-like"/>
    <property type="match status" value="1"/>
</dbReference>
<comment type="caution">
    <text evidence="2">The sequence shown here is derived from an EMBL/GenBank/DDBJ whole genome shotgun (WGS) entry which is preliminary data.</text>
</comment>